<dbReference type="AlphaFoldDB" id="A0A0K2T925"/>
<sequence>FFLLFVKLVKEFSIIVLFTLYYNYTDYCTPPPPESPRPPIFYYIIINYFVLSSSYSTSYSSHHRETNSNLVNQVSQ</sequence>
<evidence type="ECO:0000313" key="1">
    <source>
        <dbReference type="EMBL" id="CDW21961.1"/>
    </source>
</evidence>
<protein>
    <submittedName>
        <fullName evidence="1">Uncharacterized protein</fullName>
    </submittedName>
</protein>
<feature type="non-terminal residue" evidence="1">
    <location>
        <position position="1"/>
    </location>
</feature>
<organism evidence="1">
    <name type="scientific">Lepeophtheirus salmonis</name>
    <name type="common">Salmon louse</name>
    <name type="synonym">Caligus salmonis</name>
    <dbReference type="NCBI Taxonomy" id="72036"/>
    <lineage>
        <taxon>Eukaryota</taxon>
        <taxon>Metazoa</taxon>
        <taxon>Ecdysozoa</taxon>
        <taxon>Arthropoda</taxon>
        <taxon>Crustacea</taxon>
        <taxon>Multicrustacea</taxon>
        <taxon>Hexanauplia</taxon>
        <taxon>Copepoda</taxon>
        <taxon>Siphonostomatoida</taxon>
        <taxon>Caligidae</taxon>
        <taxon>Lepeophtheirus</taxon>
    </lineage>
</organism>
<dbReference type="EMBL" id="HACA01004600">
    <property type="protein sequence ID" value="CDW21961.1"/>
    <property type="molecule type" value="Transcribed_RNA"/>
</dbReference>
<accession>A0A0K2T925</accession>
<proteinExistence type="predicted"/>
<reference evidence="1" key="1">
    <citation type="submission" date="2014-05" db="EMBL/GenBank/DDBJ databases">
        <authorList>
            <person name="Chronopoulou M."/>
        </authorList>
    </citation>
    <scope>NUCLEOTIDE SEQUENCE</scope>
    <source>
        <tissue evidence="1">Whole organism</tissue>
    </source>
</reference>
<name>A0A0K2T925_LEPSM</name>